<dbReference type="GeneID" id="54588512"/>
<dbReference type="AlphaFoldDB" id="A0A6A6IX24"/>
<dbReference type="OrthoDB" id="2896390at2759"/>
<dbReference type="RefSeq" id="XP_033690023.1">
    <property type="nucleotide sequence ID" value="XM_033835182.1"/>
</dbReference>
<evidence type="ECO:0008006" key="3">
    <source>
        <dbReference type="Google" id="ProtNLM"/>
    </source>
</evidence>
<dbReference type="Proteomes" id="UP000800094">
    <property type="component" value="Unassembled WGS sequence"/>
</dbReference>
<evidence type="ECO:0000313" key="1">
    <source>
        <dbReference type="EMBL" id="KAF2255019.1"/>
    </source>
</evidence>
<gene>
    <name evidence="1" type="ORF">BU26DRAFT_600611</name>
</gene>
<protein>
    <recommendedName>
        <fullName evidence="3">DUF4440 domain-containing protein</fullName>
    </recommendedName>
</protein>
<dbReference type="Gene3D" id="3.10.450.50">
    <property type="match status" value="1"/>
</dbReference>
<sequence length="281" mass="30530">MDPEKSAVLKTVTSFLSTIGANNSPSLQASHAYILPSSFAALSHPDALLQSRLSDALTRVEAQLATLFSSGASSSAEKPCAPGPEVWVYENIAAVWLGYEHVVDGAAVSRGVNLFGLLKTGPEEDEEREWKIAGIADTQWRPDGATPTISSTITSDLMAPINTFFAYMRARNWTQLASTLLPGGGMTHSAANEPLRQVTWPEFVEGLKGVIEKIPAEVDVNEKVYDVEARVCGDMAFVWTPFVVEFNGVERQKGVNVWTLLRREGAWWVSGCQDWGRGVGS</sequence>
<reference evidence="1" key="1">
    <citation type="journal article" date="2020" name="Stud. Mycol.">
        <title>101 Dothideomycetes genomes: a test case for predicting lifestyles and emergence of pathogens.</title>
        <authorList>
            <person name="Haridas S."/>
            <person name="Albert R."/>
            <person name="Binder M."/>
            <person name="Bloem J."/>
            <person name="Labutti K."/>
            <person name="Salamov A."/>
            <person name="Andreopoulos B."/>
            <person name="Baker S."/>
            <person name="Barry K."/>
            <person name="Bills G."/>
            <person name="Bluhm B."/>
            <person name="Cannon C."/>
            <person name="Castanera R."/>
            <person name="Culley D."/>
            <person name="Daum C."/>
            <person name="Ezra D."/>
            <person name="Gonzalez J."/>
            <person name="Henrissat B."/>
            <person name="Kuo A."/>
            <person name="Liang C."/>
            <person name="Lipzen A."/>
            <person name="Lutzoni F."/>
            <person name="Magnuson J."/>
            <person name="Mondo S."/>
            <person name="Nolan M."/>
            <person name="Ohm R."/>
            <person name="Pangilinan J."/>
            <person name="Park H.-J."/>
            <person name="Ramirez L."/>
            <person name="Alfaro M."/>
            <person name="Sun H."/>
            <person name="Tritt A."/>
            <person name="Yoshinaga Y."/>
            <person name="Zwiers L.-H."/>
            <person name="Turgeon B."/>
            <person name="Goodwin S."/>
            <person name="Spatafora J."/>
            <person name="Crous P."/>
            <person name="Grigoriev I."/>
        </authorList>
    </citation>
    <scope>NUCLEOTIDE SEQUENCE</scope>
    <source>
        <strain evidence="1">CBS 122368</strain>
    </source>
</reference>
<proteinExistence type="predicted"/>
<evidence type="ECO:0000313" key="2">
    <source>
        <dbReference type="Proteomes" id="UP000800094"/>
    </source>
</evidence>
<dbReference type="InterPro" id="IPR032710">
    <property type="entry name" value="NTF2-like_dom_sf"/>
</dbReference>
<keyword evidence="2" id="KW-1185">Reference proteome</keyword>
<organism evidence="1 2">
    <name type="scientific">Trematosphaeria pertusa</name>
    <dbReference type="NCBI Taxonomy" id="390896"/>
    <lineage>
        <taxon>Eukaryota</taxon>
        <taxon>Fungi</taxon>
        <taxon>Dikarya</taxon>
        <taxon>Ascomycota</taxon>
        <taxon>Pezizomycotina</taxon>
        <taxon>Dothideomycetes</taxon>
        <taxon>Pleosporomycetidae</taxon>
        <taxon>Pleosporales</taxon>
        <taxon>Massarineae</taxon>
        <taxon>Trematosphaeriaceae</taxon>
        <taxon>Trematosphaeria</taxon>
    </lineage>
</organism>
<accession>A0A6A6IX24</accession>
<name>A0A6A6IX24_9PLEO</name>
<dbReference type="SUPFAM" id="SSF54427">
    <property type="entry name" value="NTF2-like"/>
    <property type="match status" value="1"/>
</dbReference>
<dbReference type="EMBL" id="ML987190">
    <property type="protein sequence ID" value="KAF2255019.1"/>
    <property type="molecule type" value="Genomic_DNA"/>
</dbReference>